<organism evidence="2 3">
    <name type="scientific">Paenibacillus lignilyticus</name>
    <dbReference type="NCBI Taxonomy" id="1172615"/>
    <lineage>
        <taxon>Bacteria</taxon>
        <taxon>Bacillati</taxon>
        <taxon>Bacillota</taxon>
        <taxon>Bacilli</taxon>
        <taxon>Bacillales</taxon>
        <taxon>Paenibacillaceae</taxon>
        <taxon>Paenibacillus</taxon>
    </lineage>
</organism>
<dbReference type="Pfam" id="PF00535">
    <property type="entry name" value="Glycos_transf_2"/>
    <property type="match status" value="1"/>
</dbReference>
<keyword evidence="3" id="KW-1185">Reference proteome</keyword>
<accession>A0ABS5CGE2</accession>
<dbReference type="SUPFAM" id="SSF48452">
    <property type="entry name" value="TPR-like"/>
    <property type="match status" value="1"/>
</dbReference>
<sequence length="586" mass="65144">MSKSDKSKPLISLCMIVKDEARDLPRCLQSVQGIVDQIIVVDTGSTDTTIAIARKYGANVVRSEWTGDFAAARNKGLARAKGEWVLFLDADEELDEATGKQLRLLARESEITAYFLNIWNYMSDGRSEGATINPVLRMFRNDARYRFEGRIHEQIAGPITRHTPLARFHLSDVIIHHYGYKREVVASKNKLQRNRTLLEQAIKEDPDNRFNWYNLGVEYFRGGEVEEAVGAFRRARDGIEYASVSYAHLLVKHEVHGLQALRKWEEALALLEDSLVWYPDYPDLWHAKGVSLAVLGKSRKAAEAFAAAIHIGRAPAIYHTEDGMGSYQSAYWLGSMHEAELDYETAAHWYAEAVRYRGSLLLPLQRLCHMMRISSRPEQLAAFARDRFIVDSPQAAVKLAGVMLNNGCYRALQLWLDQRLAVATDEERAALKPWKALAEACVRMEEGLGPEGTAAPAGLTLAAEELMAAASWLDEAGGDRPYPSAGAVRWLPLLLRSSEAMRENSSAQAEGAIEKVRSAIGQHLDAKPPAAFDGSGSEKAIRASVQALCGLADYHLSRLQRHDASSLKQAVESIRLLLPAGSDYSR</sequence>
<dbReference type="EMBL" id="JAGKSP010000008">
    <property type="protein sequence ID" value="MBP3964913.1"/>
    <property type="molecule type" value="Genomic_DNA"/>
</dbReference>
<dbReference type="Gene3D" id="3.90.550.10">
    <property type="entry name" value="Spore Coat Polysaccharide Biosynthesis Protein SpsA, Chain A"/>
    <property type="match status" value="1"/>
</dbReference>
<dbReference type="Proteomes" id="UP000673394">
    <property type="component" value="Unassembled WGS sequence"/>
</dbReference>
<keyword evidence="2" id="KW-0808">Transferase</keyword>
<dbReference type="InterPro" id="IPR029044">
    <property type="entry name" value="Nucleotide-diphossugar_trans"/>
</dbReference>
<dbReference type="Gene3D" id="1.25.40.10">
    <property type="entry name" value="Tetratricopeptide repeat domain"/>
    <property type="match status" value="1"/>
</dbReference>
<evidence type="ECO:0000313" key="2">
    <source>
        <dbReference type="EMBL" id="MBP3964913.1"/>
    </source>
</evidence>
<proteinExistence type="predicted"/>
<protein>
    <submittedName>
        <fullName evidence="2">Glycosyltransferase</fullName>
        <ecNumber evidence="2">2.4.-.-</ecNumber>
    </submittedName>
</protein>
<dbReference type="InterPro" id="IPR011990">
    <property type="entry name" value="TPR-like_helical_dom_sf"/>
</dbReference>
<evidence type="ECO:0000313" key="3">
    <source>
        <dbReference type="Proteomes" id="UP000673394"/>
    </source>
</evidence>
<dbReference type="PANTHER" id="PTHR43630:SF2">
    <property type="entry name" value="GLYCOSYLTRANSFERASE"/>
    <property type="match status" value="1"/>
</dbReference>
<dbReference type="PANTHER" id="PTHR43630">
    <property type="entry name" value="POLY-BETA-1,6-N-ACETYL-D-GLUCOSAMINE SYNTHASE"/>
    <property type="match status" value="1"/>
</dbReference>
<reference evidence="2 3" key="1">
    <citation type="submission" date="2021-04" db="EMBL/GenBank/DDBJ databases">
        <title>Paenibacillus sp. DLE-14 whole genome sequence.</title>
        <authorList>
            <person name="Ham Y.J."/>
        </authorList>
    </citation>
    <scope>NUCLEOTIDE SEQUENCE [LARGE SCALE GENOMIC DNA]</scope>
    <source>
        <strain evidence="2 3">DLE-14</strain>
    </source>
</reference>
<dbReference type="GO" id="GO:0016757">
    <property type="term" value="F:glycosyltransferase activity"/>
    <property type="evidence" value="ECO:0007669"/>
    <property type="project" value="UniProtKB-KW"/>
</dbReference>
<dbReference type="InterPro" id="IPR001173">
    <property type="entry name" value="Glyco_trans_2-like"/>
</dbReference>
<dbReference type="RefSeq" id="WP_210660928.1">
    <property type="nucleotide sequence ID" value="NZ_JAGKSP010000008.1"/>
</dbReference>
<dbReference type="EC" id="2.4.-.-" evidence="2"/>
<gene>
    <name evidence="2" type="ORF">I8J30_19500</name>
</gene>
<comment type="caution">
    <text evidence="2">The sequence shown here is derived from an EMBL/GenBank/DDBJ whole genome shotgun (WGS) entry which is preliminary data.</text>
</comment>
<feature type="domain" description="Glycosyltransferase 2-like" evidence="1">
    <location>
        <begin position="12"/>
        <end position="134"/>
    </location>
</feature>
<evidence type="ECO:0000259" key="1">
    <source>
        <dbReference type="Pfam" id="PF00535"/>
    </source>
</evidence>
<dbReference type="CDD" id="cd02511">
    <property type="entry name" value="Beta4Glucosyltransferase"/>
    <property type="match status" value="1"/>
</dbReference>
<keyword evidence="2" id="KW-0328">Glycosyltransferase</keyword>
<dbReference type="SUPFAM" id="SSF53448">
    <property type="entry name" value="Nucleotide-diphospho-sugar transferases"/>
    <property type="match status" value="1"/>
</dbReference>
<name>A0ABS5CGE2_9BACL</name>